<evidence type="ECO:0000313" key="2">
    <source>
        <dbReference type="EMBL" id="RGM28343.1"/>
    </source>
</evidence>
<keyword evidence="1" id="KW-0472">Membrane</keyword>
<gene>
    <name evidence="2" type="ORF">DXC19_11710</name>
</gene>
<feature type="transmembrane region" description="Helical" evidence="1">
    <location>
        <begin position="51"/>
        <end position="70"/>
    </location>
</feature>
<dbReference type="Proteomes" id="UP000261016">
    <property type="component" value="Unassembled WGS sequence"/>
</dbReference>
<evidence type="ECO:0008006" key="4">
    <source>
        <dbReference type="Google" id="ProtNLM"/>
    </source>
</evidence>
<organism evidence="2 3">
    <name type="scientific">Staphylococcus warneri</name>
    <dbReference type="NCBI Taxonomy" id="1292"/>
    <lineage>
        <taxon>Bacteria</taxon>
        <taxon>Bacillati</taxon>
        <taxon>Bacillota</taxon>
        <taxon>Bacilli</taxon>
        <taxon>Bacillales</taxon>
        <taxon>Staphylococcaceae</taxon>
        <taxon>Staphylococcus</taxon>
    </lineage>
</organism>
<keyword evidence="1" id="KW-1133">Transmembrane helix</keyword>
<sequence length="132" mass="15492">MNIEKVIYKEKEYRQYNHIYRYTQAMRIIIAILCAINVIESLFVNSNSLQAHIWLVIFVIVGAICISDLIKCHILGEKLKSYAQNIDQIQFNKKDEHSYIVYYSKSLFIVDMVIIVVVVTLIIFKIIDMVMI</sequence>
<protein>
    <recommendedName>
        <fullName evidence="4">DUF3899 domain-containing protein</fullName>
    </recommendedName>
</protein>
<proteinExistence type="predicted"/>
<feature type="transmembrane region" description="Helical" evidence="1">
    <location>
        <begin position="107"/>
        <end position="127"/>
    </location>
</feature>
<feature type="transmembrane region" description="Helical" evidence="1">
    <location>
        <begin position="20"/>
        <end position="39"/>
    </location>
</feature>
<dbReference type="EMBL" id="QSTD01000009">
    <property type="protein sequence ID" value="RGM28343.1"/>
    <property type="molecule type" value="Genomic_DNA"/>
</dbReference>
<reference evidence="2 3" key="1">
    <citation type="submission" date="2018-08" db="EMBL/GenBank/DDBJ databases">
        <title>A genome reference for cultivated species of the human gut microbiota.</title>
        <authorList>
            <person name="Zou Y."/>
            <person name="Xue W."/>
            <person name="Luo G."/>
        </authorList>
    </citation>
    <scope>NUCLEOTIDE SEQUENCE [LARGE SCALE GENOMIC DNA]</scope>
    <source>
        <strain evidence="2 3">OM08-17AT</strain>
    </source>
</reference>
<accession>A0A8B2ZKH4</accession>
<dbReference type="AlphaFoldDB" id="A0A8B2ZKH4"/>
<keyword evidence="1" id="KW-0812">Transmembrane</keyword>
<evidence type="ECO:0000256" key="1">
    <source>
        <dbReference type="SAM" id="Phobius"/>
    </source>
</evidence>
<evidence type="ECO:0000313" key="3">
    <source>
        <dbReference type="Proteomes" id="UP000261016"/>
    </source>
</evidence>
<comment type="caution">
    <text evidence="2">The sequence shown here is derived from an EMBL/GenBank/DDBJ whole genome shotgun (WGS) entry which is preliminary data.</text>
</comment>
<name>A0A8B2ZKH4_STAWA</name>